<proteinExistence type="predicted"/>
<accession>A0A2P2PKS9</accession>
<dbReference type="EMBL" id="GGEC01074838">
    <property type="protein sequence ID" value="MBX55322.1"/>
    <property type="molecule type" value="Transcribed_RNA"/>
</dbReference>
<organism evidence="1">
    <name type="scientific">Rhizophora mucronata</name>
    <name type="common">Asiatic mangrove</name>
    <dbReference type="NCBI Taxonomy" id="61149"/>
    <lineage>
        <taxon>Eukaryota</taxon>
        <taxon>Viridiplantae</taxon>
        <taxon>Streptophyta</taxon>
        <taxon>Embryophyta</taxon>
        <taxon>Tracheophyta</taxon>
        <taxon>Spermatophyta</taxon>
        <taxon>Magnoliopsida</taxon>
        <taxon>eudicotyledons</taxon>
        <taxon>Gunneridae</taxon>
        <taxon>Pentapetalae</taxon>
        <taxon>rosids</taxon>
        <taxon>fabids</taxon>
        <taxon>Malpighiales</taxon>
        <taxon>Rhizophoraceae</taxon>
        <taxon>Rhizophora</taxon>
    </lineage>
</organism>
<reference evidence="1" key="1">
    <citation type="submission" date="2018-02" db="EMBL/GenBank/DDBJ databases">
        <title>Rhizophora mucronata_Transcriptome.</title>
        <authorList>
            <person name="Meera S.P."/>
            <person name="Sreeshan A."/>
            <person name="Augustine A."/>
        </authorList>
    </citation>
    <scope>NUCLEOTIDE SEQUENCE</scope>
    <source>
        <tissue evidence="1">Leaf</tissue>
    </source>
</reference>
<evidence type="ECO:0000313" key="1">
    <source>
        <dbReference type="EMBL" id="MBX55322.1"/>
    </source>
</evidence>
<name>A0A2P2PKS9_RHIMU</name>
<sequence>MEKLKHSSSSCW</sequence>
<protein>
    <submittedName>
        <fullName evidence="1">Uncharacterized protein</fullName>
    </submittedName>
</protein>